<evidence type="ECO:0000256" key="9">
    <source>
        <dbReference type="ARBA" id="ARBA00023180"/>
    </source>
</evidence>
<dbReference type="InterPro" id="IPR001944">
    <property type="entry name" value="Glycoside_Hdrlase_35"/>
</dbReference>
<protein>
    <recommendedName>
        <fullName evidence="4 11">Beta-galactosidase</fullName>
        <ecNumber evidence="4 11">3.2.1.23</ecNumber>
    </recommendedName>
</protein>
<keyword evidence="8 11" id="KW-0378">Hydrolase</keyword>
<dbReference type="InterPro" id="IPR008979">
    <property type="entry name" value="Galactose-bd-like_sf"/>
</dbReference>
<feature type="domain" description="SUEL-type lectin" evidence="14">
    <location>
        <begin position="798"/>
        <end position="880"/>
    </location>
</feature>
<dbReference type="SUPFAM" id="SSF51445">
    <property type="entry name" value="(Trans)glycosidases"/>
    <property type="match status" value="1"/>
</dbReference>
<comment type="subcellular location">
    <subcellularLocation>
        <location evidence="2">Secreted</location>
        <location evidence="2">Extracellular space</location>
        <location evidence="2">Apoplast</location>
    </subcellularLocation>
</comment>
<dbReference type="GO" id="GO:0005975">
    <property type="term" value="P:carbohydrate metabolic process"/>
    <property type="evidence" value="ECO:0007669"/>
    <property type="project" value="InterPro"/>
</dbReference>
<dbReference type="EC" id="3.2.1.23" evidence="4 11"/>
<dbReference type="Pfam" id="PF01301">
    <property type="entry name" value="Glyco_hydro_35"/>
    <property type="match status" value="1"/>
</dbReference>
<dbReference type="PRINTS" id="PR00742">
    <property type="entry name" value="GLHYDRLASE35"/>
</dbReference>
<dbReference type="CDD" id="cd22842">
    <property type="entry name" value="Gal_Rha_Lectin_BGal"/>
    <property type="match status" value="1"/>
</dbReference>
<dbReference type="FunFam" id="2.60.120.260:FF:000050">
    <property type="entry name" value="Beta-galactosidase"/>
    <property type="match status" value="1"/>
</dbReference>
<evidence type="ECO:0000256" key="1">
    <source>
        <dbReference type="ARBA" id="ARBA00001412"/>
    </source>
</evidence>
<dbReference type="PROSITE" id="PS50228">
    <property type="entry name" value="SUEL_LECTIN"/>
    <property type="match status" value="1"/>
</dbReference>
<dbReference type="Gramene" id="OGLUM05G18390.2">
    <property type="protein sequence ID" value="OGLUM05G18390.2"/>
    <property type="gene ID" value="OGLUM05G18390"/>
</dbReference>
<evidence type="ECO:0000256" key="13">
    <source>
        <dbReference type="SAM" id="SignalP"/>
    </source>
</evidence>
<dbReference type="InterPro" id="IPR017853">
    <property type="entry name" value="GH"/>
</dbReference>
<dbReference type="GO" id="GO:0004565">
    <property type="term" value="F:beta-galactosidase activity"/>
    <property type="evidence" value="ECO:0007669"/>
    <property type="project" value="UniProtKB-EC"/>
</dbReference>
<comment type="similarity">
    <text evidence="3 12">Belongs to the glycosyl hydrolase 35 family.</text>
</comment>
<evidence type="ECO:0000256" key="7">
    <source>
        <dbReference type="ARBA" id="ARBA00022729"/>
    </source>
</evidence>
<evidence type="ECO:0000256" key="11">
    <source>
        <dbReference type="RuleBase" id="RU000675"/>
    </source>
</evidence>
<evidence type="ECO:0000256" key="2">
    <source>
        <dbReference type="ARBA" id="ARBA00004271"/>
    </source>
</evidence>
<dbReference type="FunFam" id="2.60.120.740:FF:000002">
    <property type="entry name" value="Beta-galactosidase"/>
    <property type="match status" value="1"/>
</dbReference>
<dbReference type="InterPro" id="IPR031330">
    <property type="entry name" value="Gly_Hdrlase_35_cat"/>
</dbReference>
<name>A0A0D9ZZI2_9ORYZ</name>
<dbReference type="InterPro" id="IPR019801">
    <property type="entry name" value="Glyco_hydro_35_CS"/>
</dbReference>
<evidence type="ECO:0000256" key="6">
    <source>
        <dbReference type="ARBA" id="ARBA00022525"/>
    </source>
</evidence>
<organism evidence="15">
    <name type="scientific">Oryza glumipatula</name>
    <dbReference type="NCBI Taxonomy" id="40148"/>
    <lineage>
        <taxon>Eukaryota</taxon>
        <taxon>Viridiplantae</taxon>
        <taxon>Streptophyta</taxon>
        <taxon>Embryophyta</taxon>
        <taxon>Tracheophyta</taxon>
        <taxon>Spermatophyta</taxon>
        <taxon>Magnoliopsida</taxon>
        <taxon>Liliopsida</taxon>
        <taxon>Poales</taxon>
        <taxon>Poaceae</taxon>
        <taxon>BOP clade</taxon>
        <taxon>Oryzoideae</taxon>
        <taxon>Oryzeae</taxon>
        <taxon>Oryzinae</taxon>
        <taxon>Oryza</taxon>
    </lineage>
</organism>
<sequence>MEAAVLAVVLFIGVALWSSSSSPAAAGTKEELEDGDDQRGEVTYDGRALIVNGTRVMLFSGEIHYARSTPEGKHQKNTSFLNLDHSVGDRRYNYDHRKVVAYVLSVNHFVLGSQLKIGHESVHMRGGMAITAALVVVAAAAESRWAELGREITYDGRALVVSGARRMFFSGDMHYARSTPKMWPKLIAKAKNGGLDVIQTYVFWNVHEPIQGQYNFEGRYDLVKFIREIQAQGLYVSLRIGPFVEAEWKYGGFPFWLHDVPSITFRSDNEPFKQHMQNFVTKIVTMMKHEGLYYPQGGPIIISQIENEYQMIEPAFGASGPRYVRWAAAMAVGLQTGVPWMMCKQNDAPDPVINTCNGLICGETFVGPNSPNKPALWTENWTSRYPIYGNDTKLRAPEDIAFAVALFIARKKGSFVSYYMYHGGTNFGRFAASYVTTSYYDGAPLDEYVNFDQHNTPKVEFRNISLELAPKSISVLSDCRNVVFETAKVNAQHGSRTANAVQSLNDINNWKAFIEPVPQDLSKSTYTGNQLFEQLTTTKDETDYLWYIVSYKNRASDGNQIARLYVKSLAHILHAFVNNEYVGSVHGSHDGPRNIVLNTHMSLKEGDNTISLLSVMVGSPDSGAYMERRTFGIQTVGIQQGQQPMHLLNNDLWGYQVGLFGEKDSIYTQEGTNSVRWMDINNLIYHPLTWYKTTFSTPPGNDAVTLNLTSMGKGEVWVNGESIGRYWVSFKAPSGQPSQSLYHIPRGFLTPKDNLLVLVEEMGGDPLQITVNTMSVTTVCGNVDEFSVPPLQSRGKVPKVRIWCQGGKRISSIEFASYGNPVGDCRSFRIGSCHAESSESVVKQSCIGRRGCSIPVMAAKFGGDPCPGIQKSLLVVADCSVIAELPLRGGKGRPVFESACREDSGWTTAAAAGLAFPRLRYVRVPLVWLNLQNNPSCAAVNCSIWGYLQICNCFSFQFCEHANSNIVLVVFF</sequence>
<evidence type="ECO:0000256" key="3">
    <source>
        <dbReference type="ARBA" id="ARBA00009809"/>
    </source>
</evidence>
<keyword evidence="9" id="KW-0325">Glycoprotein</keyword>
<dbReference type="GO" id="GO:0048046">
    <property type="term" value="C:apoplast"/>
    <property type="evidence" value="ECO:0007669"/>
    <property type="project" value="UniProtKB-SubCell"/>
</dbReference>
<dbReference type="Gene3D" id="2.60.120.740">
    <property type="match status" value="1"/>
</dbReference>
<dbReference type="Pfam" id="PF21467">
    <property type="entry name" value="BetaGal_gal-bd"/>
    <property type="match status" value="1"/>
</dbReference>
<feature type="signal peptide" evidence="13">
    <location>
        <begin position="1"/>
        <end position="26"/>
    </location>
</feature>
<dbReference type="Gene3D" id="3.20.20.80">
    <property type="entry name" value="Glycosidases"/>
    <property type="match status" value="2"/>
</dbReference>
<keyword evidence="16" id="KW-1185">Reference proteome</keyword>
<dbReference type="Proteomes" id="UP000026961">
    <property type="component" value="Chromosome 5"/>
</dbReference>
<comment type="catalytic activity">
    <reaction evidence="1 11">
        <text>Hydrolysis of terminal non-reducing beta-D-galactose residues in beta-D-galactosides.</text>
        <dbReference type="EC" id="3.2.1.23"/>
    </reaction>
</comment>
<reference evidence="15" key="2">
    <citation type="submission" date="2018-05" db="EMBL/GenBank/DDBJ databases">
        <title>OgluRS3 (Oryza glumaepatula Reference Sequence Version 3).</title>
        <authorList>
            <person name="Zhang J."/>
            <person name="Kudrna D."/>
            <person name="Lee S."/>
            <person name="Talag J."/>
            <person name="Welchert J."/>
            <person name="Wing R.A."/>
        </authorList>
    </citation>
    <scope>NUCLEOTIDE SEQUENCE [LARGE SCALE GENOMIC DNA]</scope>
</reference>
<dbReference type="STRING" id="40148.A0A0D9ZZI2"/>
<proteinExistence type="inferred from homology"/>
<evidence type="ECO:0000256" key="5">
    <source>
        <dbReference type="ARBA" id="ARBA00022523"/>
    </source>
</evidence>
<reference evidence="15" key="1">
    <citation type="submission" date="2015-04" db="UniProtKB">
        <authorList>
            <consortium name="EnsemblPlants"/>
        </authorList>
    </citation>
    <scope>IDENTIFICATION</scope>
</reference>
<dbReference type="InterPro" id="IPR048913">
    <property type="entry name" value="BetaGal_gal-bd"/>
</dbReference>
<evidence type="ECO:0000259" key="14">
    <source>
        <dbReference type="PROSITE" id="PS50228"/>
    </source>
</evidence>
<keyword evidence="7 13" id="KW-0732">Signal</keyword>
<dbReference type="Gene3D" id="2.60.120.260">
    <property type="entry name" value="Galactose-binding domain-like"/>
    <property type="match status" value="1"/>
</dbReference>
<dbReference type="SUPFAM" id="SSF49785">
    <property type="entry name" value="Galactose-binding domain-like"/>
    <property type="match status" value="2"/>
</dbReference>
<dbReference type="EnsemblPlants" id="OGLUM05G18390.2">
    <property type="protein sequence ID" value="OGLUM05G18390.2"/>
    <property type="gene ID" value="OGLUM05G18390"/>
</dbReference>
<dbReference type="InterPro" id="IPR043159">
    <property type="entry name" value="Lectin_gal-bd_sf"/>
</dbReference>
<dbReference type="Pfam" id="PF02140">
    <property type="entry name" value="SUEL_Lectin"/>
    <property type="match status" value="1"/>
</dbReference>
<keyword evidence="10 11" id="KW-0326">Glycosidase</keyword>
<evidence type="ECO:0000256" key="8">
    <source>
        <dbReference type="ARBA" id="ARBA00022801"/>
    </source>
</evidence>
<dbReference type="eggNOG" id="KOG0496">
    <property type="taxonomic scope" value="Eukaryota"/>
</dbReference>
<dbReference type="PANTHER" id="PTHR23421">
    <property type="entry name" value="BETA-GALACTOSIDASE RELATED"/>
    <property type="match status" value="1"/>
</dbReference>
<dbReference type="HOGENOM" id="CLU_007853_4_0_1"/>
<keyword evidence="6" id="KW-0964">Secreted</keyword>
<evidence type="ECO:0000256" key="12">
    <source>
        <dbReference type="RuleBase" id="RU003679"/>
    </source>
</evidence>
<keyword evidence="5" id="KW-0052">Apoplast</keyword>
<evidence type="ECO:0000313" key="15">
    <source>
        <dbReference type="EnsemblPlants" id="OGLUM05G18390.2"/>
    </source>
</evidence>
<dbReference type="FunFam" id="3.20.20.80:FF:000098">
    <property type="entry name" value="Beta-galactosidase"/>
    <property type="match status" value="1"/>
</dbReference>
<accession>A0A0D9ZZI2</accession>
<evidence type="ECO:0000256" key="10">
    <source>
        <dbReference type="ARBA" id="ARBA00023295"/>
    </source>
</evidence>
<feature type="chain" id="PRO_5002353197" description="Beta-galactosidase" evidence="13">
    <location>
        <begin position="27"/>
        <end position="972"/>
    </location>
</feature>
<dbReference type="InterPro" id="IPR000922">
    <property type="entry name" value="Lectin_gal-bd_dom"/>
</dbReference>
<dbReference type="PROSITE" id="PS01182">
    <property type="entry name" value="GLYCOSYL_HYDROL_F35"/>
    <property type="match status" value="1"/>
</dbReference>
<evidence type="ECO:0000313" key="16">
    <source>
        <dbReference type="Proteomes" id="UP000026961"/>
    </source>
</evidence>
<evidence type="ECO:0000256" key="4">
    <source>
        <dbReference type="ARBA" id="ARBA00012756"/>
    </source>
</evidence>
<dbReference type="AlphaFoldDB" id="A0A0D9ZZI2"/>
<dbReference type="GO" id="GO:0030246">
    <property type="term" value="F:carbohydrate binding"/>
    <property type="evidence" value="ECO:0007669"/>
    <property type="project" value="InterPro"/>
</dbReference>